<sequence>MHAADSQVTLLLQAMRKGDASAADKLMPLVYKELHRLAKSYMRRERTDHTLQPTALINEAYLRLAYDAVDWQNRQHFVAVAANVMRRLLVDHARTRQAEMRGGDLQRVELNEEIAISAKHSGEVLALHEALNLLAEVNTRQAKVVELRYFAGLSVEEIAGILNVSPRTVKSDWALARVWLFNEIQRSRASKLDKQGT</sequence>
<feature type="domain" description="RNA polymerase sigma-70 ECF-like HTH" evidence="5">
    <location>
        <begin position="6"/>
        <end position="185"/>
    </location>
</feature>
<dbReference type="Proteomes" id="UP000515312">
    <property type="component" value="Chromosome"/>
</dbReference>
<evidence type="ECO:0000256" key="1">
    <source>
        <dbReference type="ARBA" id="ARBA00010641"/>
    </source>
</evidence>
<dbReference type="EMBL" id="CP060394">
    <property type="protein sequence ID" value="QNI31736.1"/>
    <property type="molecule type" value="Genomic_DNA"/>
</dbReference>
<evidence type="ECO:0000259" key="5">
    <source>
        <dbReference type="Pfam" id="PF07638"/>
    </source>
</evidence>
<dbReference type="AlphaFoldDB" id="A0A7G8BGR6"/>
<keyword evidence="3" id="KW-0731">Sigma factor</keyword>
<comment type="similarity">
    <text evidence="1">Belongs to the sigma-70 factor family. ECF subfamily.</text>
</comment>
<dbReference type="CDD" id="cd06171">
    <property type="entry name" value="Sigma70_r4"/>
    <property type="match status" value="1"/>
</dbReference>
<dbReference type="RefSeq" id="WP_186742629.1">
    <property type="nucleotide sequence ID" value="NZ_CP060394.1"/>
</dbReference>
<dbReference type="GO" id="GO:0006352">
    <property type="term" value="P:DNA-templated transcription initiation"/>
    <property type="evidence" value="ECO:0007669"/>
    <property type="project" value="InterPro"/>
</dbReference>
<keyword evidence="2" id="KW-0805">Transcription regulation</keyword>
<reference evidence="6 7" key="1">
    <citation type="submission" date="2020-08" db="EMBL/GenBank/DDBJ databases">
        <title>Edaphobacter telluris sp. nov. and Acidobacterium dinghuensis sp. nov., two acidobacteria isolated from forest soil.</title>
        <authorList>
            <person name="Fu J."/>
            <person name="Qiu L."/>
        </authorList>
    </citation>
    <scope>NUCLEOTIDE SEQUENCE [LARGE SCALE GENOMIC DNA]</scope>
    <source>
        <strain evidence="6">4Y35</strain>
    </source>
</reference>
<protein>
    <submittedName>
        <fullName evidence="6">Sigma-70 family RNA polymerase sigma factor</fullName>
    </submittedName>
</protein>
<dbReference type="SUPFAM" id="SSF88946">
    <property type="entry name" value="Sigma2 domain of RNA polymerase sigma factors"/>
    <property type="match status" value="1"/>
</dbReference>
<dbReference type="PANTHER" id="PTHR43133:SF39">
    <property type="entry name" value="SIMILAR TO RNA POLYMERASE SIGMA-E FACTOR"/>
    <property type="match status" value="1"/>
</dbReference>
<dbReference type="InterPro" id="IPR036388">
    <property type="entry name" value="WH-like_DNA-bd_sf"/>
</dbReference>
<evidence type="ECO:0000256" key="2">
    <source>
        <dbReference type="ARBA" id="ARBA00023015"/>
    </source>
</evidence>
<dbReference type="KEGG" id="adin:H7849_22235"/>
<organism evidence="6 7">
    <name type="scientific">Alloacidobacterium dinghuense</name>
    <dbReference type="NCBI Taxonomy" id="2763107"/>
    <lineage>
        <taxon>Bacteria</taxon>
        <taxon>Pseudomonadati</taxon>
        <taxon>Acidobacteriota</taxon>
        <taxon>Terriglobia</taxon>
        <taxon>Terriglobales</taxon>
        <taxon>Acidobacteriaceae</taxon>
        <taxon>Alloacidobacterium</taxon>
    </lineage>
</organism>
<name>A0A7G8BGR6_9BACT</name>
<accession>A0A7G8BGR6</accession>
<dbReference type="SUPFAM" id="SSF88659">
    <property type="entry name" value="Sigma3 and sigma4 domains of RNA polymerase sigma factors"/>
    <property type="match status" value="1"/>
</dbReference>
<evidence type="ECO:0000256" key="4">
    <source>
        <dbReference type="ARBA" id="ARBA00023163"/>
    </source>
</evidence>
<proteinExistence type="inferred from homology"/>
<dbReference type="NCBIfam" id="TIGR02999">
    <property type="entry name" value="Sig-70_X6"/>
    <property type="match status" value="1"/>
</dbReference>
<evidence type="ECO:0000313" key="6">
    <source>
        <dbReference type="EMBL" id="QNI31736.1"/>
    </source>
</evidence>
<gene>
    <name evidence="6" type="ORF">H7849_22235</name>
</gene>
<dbReference type="Gene3D" id="1.10.10.10">
    <property type="entry name" value="Winged helix-like DNA-binding domain superfamily/Winged helix DNA-binding domain"/>
    <property type="match status" value="1"/>
</dbReference>
<evidence type="ECO:0000256" key="3">
    <source>
        <dbReference type="ARBA" id="ARBA00023082"/>
    </source>
</evidence>
<dbReference type="InterPro" id="IPR039425">
    <property type="entry name" value="RNA_pol_sigma-70-like"/>
</dbReference>
<dbReference type="Gene3D" id="1.10.1740.10">
    <property type="match status" value="1"/>
</dbReference>
<dbReference type="Pfam" id="PF07638">
    <property type="entry name" value="Sigma70_ECF"/>
    <property type="match status" value="1"/>
</dbReference>
<evidence type="ECO:0000313" key="7">
    <source>
        <dbReference type="Proteomes" id="UP000515312"/>
    </source>
</evidence>
<dbReference type="InterPro" id="IPR014284">
    <property type="entry name" value="RNA_pol_sigma-70_dom"/>
</dbReference>
<dbReference type="InterPro" id="IPR011517">
    <property type="entry name" value="RNA_pol_sigma70_ECF-like"/>
</dbReference>
<dbReference type="NCBIfam" id="TIGR02937">
    <property type="entry name" value="sigma70-ECF"/>
    <property type="match status" value="1"/>
</dbReference>
<keyword evidence="7" id="KW-1185">Reference proteome</keyword>
<dbReference type="GO" id="GO:0016987">
    <property type="term" value="F:sigma factor activity"/>
    <property type="evidence" value="ECO:0007669"/>
    <property type="project" value="UniProtKB-KW"/>
</dbReference>
<dbReference type="InterPro" id="IPR013325">
    <property type="entry name" value="RNA_pol_sigma_r2"/>
</dbReference>
<dbReference type="PANTHER" id="PTHR43133">
    <property type="entry name" value="RNA POLYMERASE ECF-TYPE SIGMA FACTO"/>
    <property type="match status" value="1"/>
</dbReference>
<dbReference type="InterPro" id="IPR013324">
    <property type="entry name" value="RNA_pol_sigma_r3/r4-like"/>
</dbReference>
<dbReference type="InterPro" id="IPR053812">
    <property type="entry name" value="HTH_Sigma70_ECF-like"/>
</dbReference>
<keyword evidence="4" id="KW-0804">Transcription</keyword>